<dbReference type="InterPro" id="IPR020846">
    <property type="entry name" value="MFS_dom"/>
</dbReference>
<dbReference type="InterPro" id="IPR024989">
    <property type="entry name" value="MFS_assoc_dom"/>
</dbReference>
<name>A0A433RY80_9BACL</name>
<feature type="transmembrane region" description="Helical" evidence="7">
    <location>
        <begin position="298"/>
        <end position="321"/>
    </location>
</feature>
<accession>A0A433RY80</accession>
<feature type="transmembrane region" description="Helical" evidence="7">
    <location>
        <begin position="361"/>
        <end position="381"/>
    </location>
</feature>
<dbReference type="RefSeq" id="WP_126989178.1">
    <property type="nucleotide sequence ID" value="NZ_JTFC01000006.1"/>
</dbReference>
<dbReference type="PANTHER" id="PTHR23521">
    <property type="entry name" value="TRANSPORTER MFS SUPERFAMILY"/>
    <property type="match status" value="1"/>
</dbReference>
<evidence type="ECO:0000256" key="6">
    <source>
        <dbReference type="ARBA" id="ARBA00023136"/>
    </source>
</evidence>
<keyword evidence="4 7" id="KW-0812">Transmembrane</keyword>
<evidence type="ECO:0000313" key="9">
    <source>
        <dbReference type="EMBL" id="RUS58276.1"/>
    </source>
</evidence>
<keyword evidence="5 7" id="KW-1133">Transmembrane helix</keyword>
<organism evidence="9 10">
    <name type="scientific">Candidatus Kurthia intestinigallinarum</name>
    <dbReference type="NCBI Taxonomy" id="1562256"/>
    <lineage>
        <taxon>Bacteria</taxon>
        <taxon>Bacillati</taxon>
        <taxon>Bacillota</taxon>
        <taxon>Bacilli</taxon>
        <taxon>Bacillales</taxon>
        <taxon>Caryophanaceae</taxon>
        <taxon>Kurthia</taxon>
    </lineage>
</organism>
<evidence type="ECO:0000256" key="1">
    <source>
        <dbReference type="ARBA" id="ARBA00004651"/>
    </source>
</evidence>
<dbReference type="InterPro" id="IPR011701">
    <property type="entry name" value="MFS"/>
</dbReference>
<keyword evidence="3" id="KW-1003">Cell membrane</keyword>
<evidence type="ECO:0000313" key="10">
    <source>
        <dbReference type="Proteomes" id="UP000288623"/>
    </source>
</evidence>
<protein>
    <submittedName>
        <fullName evidence="9">MFS transporter</fullName>
    </submittedName>
</protein>
<feature type="transmembrane region" description="Helical" evidence="7">
    <location>
        <begin position="135"/>
        <end position="155"/>
    </location>
</feature>
<keyword evidence="6 7" id="KW-0472">Membrane</keyword>
<dbReference type="GO" id="GO:0022857">
    <property type="term" value="F:transmembrane transporter activity"/>
    <property type="evidence" value="ECO:0007669"/>
    <property type="project" value="InterPro"/>
</dbReference>
<dbReference type="InterPro" id="IPR047200">
    <property type="entry name" value="MFS_YcaD-like"/>
</dbReference>
<evidence type="ECO:0000256" key="5">
    <source>
        <dbReference type="ARBA" id="ARBA00022989"/>
    </source>
</evidence>
<evidence type="ECO:0000256" key="2">
    <source>
        <dbReference type="ARBA" id="ARBA00022448"/>
    </source>
</evidence>
<evidence type="ECO:0000259" key="8">
    <source>
        <dbReference type="PROSITE" id="PS50850"/>
    </source>
</evidence>
<dbReference type="InterPro" id="IPR036259">
    <property type="entry name" value="MFS_trans_sf"/>
</dbReference>
<dbReference type="AlphaFoldDB" id="A0A433RY80"/>
<dbReference type="Gene3D" id="1.20.1250.20">
    <property type="entry name" value="MFS general substrate transporter like domains"/>
    <property type="match status" value="2"/>
</dbReference>
<dbReference type="CDD" id="cd17477">
    <property type="entry name" value="MFS_YcaD_like"/>
    <property type="match status" value="1"/>
</dbReference>
<gene>
    <name evidence="9" type="ORF">QI30_01455</name>
</gene>
<feature type="transmembrane region" description="Helical" evidence="7">
    <location>
        <begin position="161"/>
        <end position="181"/>
    </location>
</feature>
<comment type="caution">
    <text evidence="9">The sequence shown here is derived from an EMBL/GenBank/DDBJ whole genome shotgun (WGS) entry which is preliminary data.</text>
</comment>
<dbReference type="GO" id="GO:0005886">
    <property type="term" value="C:plasma membrane"/>
    <property type="evidence" value="ECO:0007669"/>
    <property type="project" value="UniProtKB-SubCell"/>
</dbReference>
<keyword evidence="10" id="KW-1185">Reference proteome</keyword>
<dbReference type="EMBL" id="JTFC01000006">
    <property type="protein sequence ID" value="RUS58276.1"/>
    <property type="molecule type" value="Genomic_DNA"/>
</dbReference>
<dbReference type="PANTHER" id="PTHR23521:SF2">
    <property type="entry name" value="TRANSPORTER MFS SUPERFAMILY"/>
    <property type="match status" value="1"/>
</dbReference>
<evidence type="ECO:0000256" key="4">
    <source>
        <dbReference type="ARBA" id="ARBA00022692"/>
    </source>
</evidence>
<dbReference type="PROSITE" id="PS50850">
    <property type="entry name" value="MFS"/>
    <property type="match status" value="1"/>
</dbReference>
<feature type="transmembrane region" description="Helical" evidence="7">
    <location>
        <begin position="274"/>
        <end position="292"/>
    </location>
</feature>
<dbReference type="Proteomes" id="UP000288623">
    <property type="component" value="Unassembled WGS sequence"/>
</dbReference>
<feature type="transmembrane region" description="Helical" evidence="7">
    <location>
        <begin position="71"/>
        <end position="91"/>
    </location>
</feature>
<reference evidence="9 10" key="1">
    <citation type="submission" date="2014-11" db="EMBL/GenBank/DDBJ databases">
        <title>Genome sequence and analysis of novel Kurthia sp.</title>
        <authorList>
            <person name="Lawson J.N."/>
            <person name="Gonzalez J.E."/>
            <person name="Rinauldi L."/>
            <person name="Xuan Z."/>
            <person name="Firman A."/>
            <person name="Shaddox L."/>
            <person name="Trudeau A."/>
            <person name="Shah S."/>
            <person name="Reiman D."/>
        </authorList>
    </citation>
    <scope>NUCLEOTIDE SEQUENCE [LARGE SCALE GENOMIC DNA]</scope>
    <source>
        <strain evidence="9 10">3B1D</strain>
    </source>
</reference>
<feature type="domain" description="Major facilitator superfamily (MFS) profile" evidence="8">
    <location>
        <begin position="10"/>
        <end position="385"/>
    </location>
</feature>
<dbReference type="Pfam" id="PF12832">
    <property type="entry name" value="MFS_1_like"/>
    <property type="match status" value="1"/>
</dbReference>
<dbReference type="SUPFAM" id="SSF103473">
    <property type="entry name" value="MFS general substrate transporter"/>
    <property type="match status" value="1"/>
</dbReference>
<dbReference type="OrthoDB" id="478565at2"/>
<feature type="transmembrane region" description="Helical" evidence="7">
    <location>
        <begin position="202"/>
        <end position="222"/>
    </location>
</feature>
<keyword evidence="2" id="KW-0813">Transport</keyword>
<evidence type="ECO:0000256" key="3">
    <source>
        <dbReference type="ARBA" id="ARBA00022475"/>
    </source>
</evidence>
<evidence type="ECO:0000256" key="7">
    <source>
        <dbReference type="SAM" id="Phobius"/>
    </source>
</evidence>
<feature type="transmembrane region" description="Helical" evidence="7">
    <location>
        <begin position="12"/>
        <end position="36"/>
    </location>
</feature>
<feature type="transmembrane region" description="Helical" evidence="7">
    <location>
        <begin position="242"/>
        <end position="262"/>
    </location>
</feature>
<proteinExistence type="predicted"/>
<sequence>MQQDTYAKRRFWVLVAIVSISGFSQGMLLPLISVIFERDGVSSSLNGLNATGLYLGTLLISPFIEKPLRKFGYKPVILTGGAIVLISLMLFPLWKSLLFWFILRLFIGVGDNALHFASQTWITSTARPETLGKSIAIYGLSFGVGFAIGPLLVPLVNIAEALPFIVSTVLCLVSWALVFTLKNDKPEPIDVKSANSNVWHRYKKTLSYAWIAFLPPLVYGFLESSLNAIFPVYALRREFDVSVVSLILSAFAIGGIITQVPFGTLGDRIGRYKVITFGLLGGGTMFLIGSFLESYQWFVFVAFLLAGMCCGSMFSLGISFMTDLTPKELLPTGNLLCSIFFSVGSLTGPFLGGAFVEHATMSYLLLVALLLFTVFVIISLGGRKKRINNQKGF</sequence>
<feature type="transmembrane region" description="Helical" evidence="7">
    <location>
        <begin position="48"/>
        <end position="64"/>
    </location>
</feature>
<comment type="subcellular location">
    <subcellularLocation>
        <location evidence="1">Cell membrane</location>
        <topology evidence="1">Multi-pass membrane protein</topology>
    </subcellularLocation>
</comment>
<dbReference type="Pfam" id="PF07690">
    <property type="entry name" value="MFS_1"/>
    <property type="match status" value="1"/>
</dbReference>